<accession>A0A1H6VXW4</accession>
<feature type="coiled-coil region" evidence="1">
    <location>
        <begin position="120"/>
        <end position="203"/>
    </location>
</feature>
<dbReference type="RefSeq" id="WP_139211137.1">
    <property type="nucleotide sequence ID" value="NZ_FNYO01000038.1"/>
</dbReference>
<evidence type="ECO:0000256" key="1">
    <source>
        <dbReference type="SAM" id="Coils"/>
    </source>
</evidence>
<evidence type="ECO:0000313" key="3">
    <source>
        <dbReference type="Proteomes" id="UP000199005"/>
    </source>
</evidence>
<dbReference type="STRING" id="170623.SAMN04244579_03092"/>
<keyword evidence="1" id="KW-0175">Coiled coil</keyword>
<dbReference type="EMBL" id="FNYO01000038">
    <property type="protein sequence ID" value="SEJ09479.1"/>
    <property type="molecule type" value="Genomic_DNA"/>
</dbReference>
<sequence>MNHHSNLIRQMLQEDKNKQADYWFWLARPDVGTEDACLLIANIQPGSLSEQCLSPRKKSLLVITRSLVSESGIERLPALGWLRWAVEHKELLTDYGAEKEHLQKILRAVDRNSDQQQKAELELRQKLEQERAVREAAEAEVAELRQQLGNAKTAYEWLRRENRAAHDGWKLDQAESTRKGQELAAANAELERMRLQATDTNQAGQQHEAPATGLTFPYATKELEAMRAAVAKYWEGYTTDKRQPTQKEVSIELGELLGLPRQGSGDPNRKAMNLAAAIKPVDLPDA</sequence>
<gene>
    <name evidence="2" type="ORF">SAMN04244579_03092</name>
</gene>
<dbReference type="Proteomes" id="UP000199005">
    <property type="component" value="Unassembled WGS sequence"/>
</dbReference>
<organism evidence="2 3">
    <name type="scientific">Azotobacter beijerinckii</name>
    <dbReference type="NCBI Taxonomy" id="170623"/>
    <lineage>
        <taxon>Bacteria</taxon>
        <taxon>Pseudomonadati</taxon>
        <taxon>Pseudomonadota</taxon>
        <taxon>Gammaproteobacteria</taxon>
        <taxon>Pseudomonadales</taxon>
        <taxon>Pseudomonadaceae</taxon>
        <taxon>Azotobacter</taxon>
    </lineage>
</organism>
<dbReference type="AlphaFoldDB" id="A0A1H6VXW4"/>
<evidence type="ECO:0000313" key="2">
    <source>
        <dbReference type="EMBL" id="SEJ09479.1"/>
    </source>
</evidence>
<name>A0A1H6VXW4_9GAMM</name>
<proteinExistence type="predicted"/>
<protein>
    <submittedName>
        <fullName evidence="2">Uncharacterized protein</fullName>
    </submittedName>
</protein>
<reference evidence="2 3" key="1">
    <citation type="submission" date="2016-10" db="EMBL/GenBank/DDBJ databases">
        <authorList>
            <person name="de Groot N.N."/>
        </authorList>
    </citation>
    <scope>NUCLEOTIDE SEQUENCE [LARGE SCALE GENOMIC DNA]</scope>
    <source>
        <strain evidence="2 3">DSM 1041</strain>
    </source>
</reference>